<protein>
    <submittedName>
        <fullName evidence="1">ENR1 protein</fullName>
    </submittedName>
</protein>
<evidence type="ECO:0000313" key="2">
    <source>
        <dbReference type="Proteomes" id="UP000546986"/>
    </source>
</evidence>
<feature type="non-terminal residue" evidence="1">
    <location>
        <position position="92"/>
    </location>
</feature>
<reference evidence="1 2" key="1">
    <citation type="submission" date="2019-09" db="EMBL/GenBank/DDBJ databases">
        <title>Bird 10,000 Genomes (B10K) Project - Family phase.</title>
        <authorList>
            <person name="Zhang G."/>
        </authorList>
    </citation>
    <scope>NUCLEOTIDE SEQUENCE [LARGE SCALE GENOMIC DNA]</scope>
    <source>
        <strain evidence="1">B10K-DU-002-30</strain>
        <tissue evidence="1">Muscle</tissue>
    </source>
</reference>
<name>A0A7L1QBD6_9PASS</name>
<feature type="non-terminal residue" evidence="1">
    <location>
        <position position="1"/>
    </location>
</feature>
<accession>A0A7L1QBD6</accession>
<sequence length="92" mass="10802">QGKESRSEMYNKNLFINLVEQISRELNVTNCWICGSTQMTDMWPWEGTSLSAVDILRWKQTKPELKIKNQRGNENWELKSKIIGEECIKRIG</sequence>
<dbReference type="AlphaFoldDB" id="A0A7L1QBD6"/>
<proteinExistence type="predicted"/>
<organism evidence="1 2">
    <name type="scientific">Cisticola juncidis</name>
    <dbReference type="NCBI Taxonomy" id="52622"/>
    <lineage>
        <taxon>Eukaryota</taxon>
        <taxon>Metazoa</taxon>
        <taxon>Chordata</taxon>
        <taxon>Craniata</taxon>
        <taxon>Vertebrata</taxon>
        <taxon>Euteleostomi</taxon>
        <taxon>Archelosauria</taxon>
        <taxon>Archosauria</taxon>
        <taxon>Dinosauria</taxon>
        <taxon>Saurischia</taxon>
        <taxon>Theropoda</taxon>
        <taxon>Coelurosauria</taxon>
        <taxon>Aves</taxon>
        <taxon>Neognathae</taxon>
        <taxon>Neoaves</taxon>
        <taxon>Telluraves</taxon>
        <taxon>Australaves</taxon>
        <taxon>Passeriformes</taxon>
        <taxon>Sylvioidea</taxon>
        <taxon>Cisticolidae</taxon>
        <taxon>Cisticola</taxon>
    </lineage>
</organism>
<keyword evidence="2" id="KW-1185">Reference proteome</keyword>
<evidence type="ECO:0000313" key="1">
    <source>
        <dbReference type="EMBL" id="NXO21190.1"/>
    </source>
</evidence>
<comment type="caution">
    <text evidence="1">The sequence shown here is derived from an EMBL/GenBank/DDBJ whole genome shotgun (WGS) entry which is preliminary data.</text>
</comment>
<dbReference type="EMBL" id="VXBR01001436">
    <property type="protein sequence ID" value="NXO21190.1"/>
    <property type="molecule type" value="Genomic_DNA"/>
</dbReference>
<dbReference type="Proteomes" id="UP000546986">
    <property type="component" value="Unassembled WGS sequence"/>
</dbReference>
<gene>
    <name evidence="1" type="primary">Erv31_3</name>
    <name evidence="1" type="ORF">CISJUN_R14978</name>
</gene>